<reference evidence="2" key="1">
    <citation type="submission" date="2022-02" db="EMBL/GenBank/DDBJ databases">
        <authorList>
            <person name="Henning P.M."/>
            <person name="McCubbin A.G."/>
            <person name="Shore J.S."/>
        </authorList>
    </citation>
    <scope>NUCLEOTIDE SEQUENCE</scope>
    <source>
        <strain evidence="2">F60SS</strain>
        <tissue evidence="2">Leaves</tissue>
    </source>
</reference>
<evidence type="ECO:0000259" key="1">
    <source>
        <dbReference type="Pfam" id="PF14111"/>
    </source>
</evidence>
<sequence length="154" mass="17462">MWNPTGPIQIIDLANNFHLARLWEASDYLNALTGGPWSIYDNTLCVLPWSQDFRPEIGAIDRAVVWVQFPGLLVNKYHSRVFRTLENLVGTTMHIDSKTESQSRAKFAKVAVLVDLKKLLKGIVRLDREPFQVVYEGLPQICFSCGKYGHSSIV</sequence>
<evidence type="ECO:0000313" key="3">
    <source>
        <dbReference type="Proteomes" id="UP001141552"/>
    </source>
</evidence>
<gene>
    <name evidence="2" type="ORF">Tsubulata_022017</name>
</gene>
<feature type="domain" description="DUF4283" evidence="1">
    <location>
        <begin position="1"/>
        <end position="56"/>
    </location>
</feature>
<reference evidence="2" key="2">
    <citation type="journal article" date="2023" name="Plants (Basel)">
        <title>Annotation of the Turnera subulata (Passifloraceae) Draft Genome Reveals the S-Locus Evolved after the Divergence of Turneroideae from Passifloroideae in a Stepwise Manner.</title>
        <authorList>
            <person name="Henning P.M."/>
            <person name="Roalson E.H."/>
            <person name="Mir W."/>
            <person name="McCubbin A.G."/>
            <person name="Shore J.S."/>
        </authorList>
    </citation>
    <scope>NUCLEOTIDE SEQUENCE</scope>
    <source>
        <strain evidence="2">F60SS</strain>
    </source>
</reference>
<protein>
    <recommendedName>
        <fullName evidence="1">DUF4283 domain-containing protein</fullName>
    </recommendedName>
</protein>
<name>A0A9Q0FBS1_9ROSI</name>
<comment type="caution">
    <text evidence="2">The sequence shown here is derived from an EMBL/GenBank/DDBJ whole genome shotgun (WGS) entry which is preliminary data.</text>
</comment>
<dbReference type="PANTHER" id="PTHR31286">
    <property type="entry name" value="GLYCINE-RICH CELL WALL STRUCTURAL PROTEIN 1.8-LIKE"/>
    <property type="match status" value="1"/>
</dbReference>
<dbReference type="Proteomes" id="UP001141552">
    <property type="component" value="Unassembled WGS sequence"/>
</dbReference>
<evidence type="ECO:0000313" key="2">
    <source>
        <dbReference type="EMBL" id="KAJ4827825.1"/>
    </source>
</evidence>
<dbReference type="OrthoDB" id="1002431at2759"/>
<dbReference type="Pfam" id="PF14111">
    <property type="entry name" value="DUF4283"/>
    <property type="match status" value="1"/>
</dbReference>
<organism evidence="2 3">
    <name type="scientific">Turnera subulata</name>
    <dbReference type="NCBI Taxonomy" id="218843"/>
    <lineage>
        <taxon>Eukaryota</taxon>
        <taxon>Viridiplantae</taxon>
        <taxon>Streptophyta</taxon>
        <taxon>Embryophyta</taxon>
        <taxon>Tracheophyta</taxon>
        <taxon>Spermatophyta</taxon>
        <taxon>Magnoliopsida</taxon>
        <taxon>eudicotyledons</taxon>
        <taxon>Gunneridae</taxon>
        <taxon>Pentapetalae</taxon>
        <taxon>rosids</taxon>
        <taxon>fabids</taxon>
        <taxon>Malpighiales</taxon>
        <taxon>Passifloraceae</taxon>
        <taxon>Turnera</taxon>
    </lineage>
</organism>
<dbReference type="InterPro" id="IPR025558">
    <property type="entry name" value="DUF4283"/>
</dbReference>
<accession>A0A9Q0FBS1</accession>
<dbReference type="EMBL" id="JAKUCV010006322">
    <property type="protein sequence ID" value="KAJ4827825.1"/>
    <property type="molecule type" value="Genomic_DNA"/>
</dbReference>
<proteinExistence type="predicted"/>
<dbReference type="InterPro" id="IPR040256">
    <property type="entry name" value="At4g02000-like"/>
</dbReference>
<keyword evidence="3" id="KW-1185">Reference proteome</keyword>
<dbReference type="AlphaFoldDB" id="A0A9Q0FBS1"/>
<dbReference type="PANTHER" id="PTHR31286:SF99">
    <property type="entry name" value="DUF4283 DOMAIN-CONTAINING PROTEIN"/>
    <property type="match status" value="1"/>
</dbReference>